<feature type="region of interest" description="Disordered" evidence="1">
    <location>
        <begin position="1"/>
        <end position="31"/>
    </location>
</feature>
<accession>A0A9I9CKT3</accession>
<name>A0A9I9CKT3_CUCME</name>
<evidence type="ECO:0000256" key="1">
    <source>
        <dbReference type="SAM" id="MobiDB-lite"/>
    </source>
</evidence>
<sequence length="53" mass="6031">MEGETTPTYRLQHMEKDDPIGDDPINCNRIEDKDVDPTTALKMKTMIVSTTPH</sequence>
<protein>
    <submittedName>
        <fullName evidence="2">Uncharacterized protein</fullName>
    </submittedName>
</protein>
<dbReference type="EnsemblPlants" id="MELO3C005108.2.1">
    <property type="protein sequence ID" value="MELO3C005108.2.1"/>
    <property type="gene ID" value="MELO3C005108.2"/>
</dbReference>
<reference evidence="2" key="1">
    <citation type="submission" date="2023-03" db="UniProtKB">
        <authorList>
            <consortium name="EnsemblPlants"/>
        </authorList>
    </citation>
    <scope>IDENTIFICATION</scope>
</reference>
<dbReference type="AlphaFoldDB" id="A0A9I9CKT3"/>
<evidence type="ECO:0000313" key="2">
    <source>
        <dbReference type="EnsemblPlants" id="MELO3C005108.2.1"/>
    </source>
</evidence>
<dbReference type="Gramene" id="MELO3C005108.2.1">
    <property type="protein sequence ID" value="MELO3C005108.2.1"/>
    <property type="gene ID" value="MELO3C005108.2"/>
</dbReference>
<organism evidence="2">
    <name type="scientific">Cucumis melo</name>
    <name type="common">Muskmelon</name>
    <dbReference type="NCBI Taxonomy" id="3656"/>
    <lineage>
        <taxon>Eukaryota</taxon>
        <taxon>Viridiplantae</taxon>
        <taxon>Streptophyta</taxon>
        <taxon>Embryophyta</taxon>
        <taxon>Tracheophyta</taxon>
        <taxon>Spermatophyta</taxon>
        <taxon>Magnoliopsida</taxon>
        <taxon>eudicotyledons</taxon>
        <taxon>Gunneridae</taxon>
        <taxon>Pentapetalae</taxon>
        <taxon>rosids</taxon>
        <taxon>fabids</taxon>
        <taxon>Cucurbitales</taxon>
        <taxon>Cucurbitaceae</taxon>
        <taxon>Benincaseae</taxon>
        <taxon>Cucumis</taxon>
    </lineage>
</organism>
<proteinExistence type="predicted"/>